<gene>
    <name evidence="2" type="ORF">DFL_003068</name>
</gene>
<accession>A0A437ACC1</accession>
<name>A0A437ACC1_ARTFL</name>
<protein>
    <submittedName>
        <fullName evidence="2">Uncharacterized protein</fullName>
    </submittedName>
</protein>
<organism evidence="2 3">
    <name type="scientific">Arthrobotrys flagrans</name>
    <name type="common">Nematode-trapping fungus</name>
    <name type="synonym">Trichothecium flagrans</name>
    <dbReference type="NCBI Taxonomy" id="97331"/>
    <lineage>
        <taxon>Eukaryota</taxon>
        <taxon>Fungi</taxon>
        <taxon>Dikarya</taxon>
        <taxon>Ascomycota</taxon>
        <taxon>Pezizomycotina</taxon>
        <taxon>Orbiliomycetes</taxon>
        <taxon>Orbiliales</taxon>
        <taxon>Orbiliaceae</taxon>
        <taxon>Arthrobotrys</taxon>
    </lineage>
</organism>
<evidence type="ECO:0000313" key="3">
    <source>
        <dbReference type="Proteomes" id="UP000283090"/>
    </source>
</evidence>
<keyword evidence="3" id="KW-1185">Reference proteome</keyword>
<dbReference type="OrthoDB" id="5317882at2759"/>
<reference evidence="2 3" key="1">
    <citation type="submission" date="2019-01" db="EMBL/GenBank/DDBJ databases">
        <title>Intercellular communication is required for trap formation in the nematode-trapping fungus Duddingtonia flagrans.</title>
        <authorList>
            <person name="Youssar L."/>
            <person name="Wernet V."/>
            <person name="Hensel N."/>
            <person name="Hildebrandt H.-G."/>
            <person name="Fischer R."/>
        </authorList>
    </citation>
    <scope>NUCLEOTIDE SEQUENCE [LARGE SCALE GENOMIC DNA]</scope>
    <source>
        <strain evidence="2 3">CBS H-5679</strain>
    </source>
</reference>
<proteinExistence type="predicted"/>
<evidence type="ECO:0000256" key="1">
    <source>
        <dbReference type="SAM" id="MobiDB-lite"/>
    </source>
</evidence>
<sequence>MLPDFERVPKSQKRRGRRRSHRASMHNTEPLRIQEGRSGEVVDSGSHMLREAEEMRDAVERVVFPGFEGFSNNVFQEENFLSGHTHPEVYEEMNEVIHSKDAAIQGWMDNINAPYFLNAYETRSSSAQIYTEAALRPGGYFETVERRVKTSKNLDCDYATEFVLDIKATLERSYAHRREVAQYGYEGQINLVPEMEALAINKTPRVQRRRSGSVGAKDASEYKQSRGIRKR</sequence>
<dbReference type="VEuPathDB" id="FungiDB:DFL_003068"/>
<dbReference type="AlphaFoldDB" id="A0A437ACC1"/>
<dbReference type="GeneID" id="93585379"/>
<evidence type="ECO:0000313" key="2">
    <source>
        <dbReference type="EMBL" id="RVD88904.1"/>
    </source>
</evidence>
<feature type="region of interest" description="Disordered" evidence="1">
    <location>
        <begin position="203"/>
        <end position="231"/>
    </location>
</feature>
<comment type="caution">
    <text evidence="2">The sequence shown here is derived from an EMBL/GenBank/DDBJ whole genome shotgun (WGS) entry which is preliminary data.</text>
</comment>
<feature type="region of interest" description="Disordered" evidence="1">
    <location>
        <begin position="1"/>
        <end position="33"/>
    </location>
</feature>
<dbReference type="Proteomes" id="UP000283090">
    <property type="component" value="Unassembled WGS sequence"/>
</dbReference>
<feature type="compositionally biased region" description="Basic residues" evidence="1">
    <location>
        <begin position="10"/>
        <end position="24"/>
    </location>
</feature>
<dbReference type="EMBL" id="SAEB01000003">
    <property type="protein sequence ID" value="RVD88904.1"/>
    <property type="molecule type" value="Genomic_DNA"/>
</dbReference>
<dbReference type="RefSeq" id="XP_067494448.1">
    <property type="nucleotide sequence ID" value="XM_067631952.1"/>
</dbReference>